<keyword evidence="2 5" id="KW-0378">Hydrolase</keyword>
<evidence type="ECO:0000313" key="6">
    <source>
        <dbReference type="Proteomes" id="UP000589626"/>
    </source>
</evidence>
<organism evidence="5 6">
    <name type="scientific">Nocardioides soli</name>
    <dbReference type="NCBI Taxonomy" id="1036020"/>
    <lineage>
        <taxon>Bacteria</taxon>
        <taxon>Bacillati</taxon>
        <taxon>Actinomycetota</taxon>
        <taxon>Actinomycetes</taxon>
        <taxon>Propionibacteriales</taxon>
        <taxon>Nocardioidaceae</taxon>
        <taxon>Nocardioides</taxon>
    </lineage>
</organism>
<dbReference type="InterPro" id="IPR003736">
    <property type="entry name" value="PAAI_dom"/>
</dbReference>
<dbReference type="Gene3D" id="3.10.129.10">
    <property type="entry name" value="Hotdog Thioesterase"/>
    <property type="match status" value="1"/>
</dbReference>
<dbReference type="InterPro" id="IPR006683">
    <property type="entry name" value="Thioestr_dom"/>
</dbReference>
<dbReference type="Pfam" id="PF03061">
    <property type="entry name" value="4HBT"/>
    <property type="match status" value="1"/>
</dbReference>
<dbReference type="InterPro" id="IPR011973">
    <property type="entry name" value="PaaD"/>
</dbReference>
<dbReference type="PANTHER" id="PTHR42856">
    <property type="entry name" value="ACYL-COENZYME A THIOESTERASE PAAI"/>
    <property type="match status" value="1"/>
</dbReference>
<dbReference type="EC" id="3.1.2.-" evidence="5"/>
<dbReference type="AlphaFoldDB" id="A0A7W4Z0L4"/>
<dbReference type="GO" id="GO:0016289">
    <property type="term" value="F:acyl-CoA hydrolase activity"/>
    <property type="evidence" value="ECO:0007669"/>
    <property type="project" value="UniProtKB-ARBA"/>
</dbReference>
<dbReference type="InterPro" id="IPR052723">
    <property type="entry name" value="Acyl-CoA_thioesterase_PaaI"/>
</dbReference>
<feature type="region of interest" description="Disordered" evidence="3">
    <location>
        <begin position="1"/>
        <end position="24"/>
    </location>
</feature>
<dbReference type="InterPro" id="IPR029069">
    <property type="entry name" value="HotDog_dom_sf"/>
</dbReference>
<dbReference type="PANTHER" id="PTHR42856:SF1">
    <property type="entry name" value="ACYL-COENZYME A THIOESTERASE PAAI"/>
    <property type="match status" value="1"/>
</dbReference>
<protein>
    <submittedName>
        <fullName evidence="5">Acyl-CoA thioesterase</fullName>
        <ecNumber evidence="5">3.1.2.-</ecNumber>
    </submittedName>
</protein>
<comment type="similarity">
    <text evidence="1">Belongs to the thioesterase PaaI family.</text>
</comment>
<reference evidence="5 6" key="1">
    <citation type="submission" date="2020-08" db="EMBL/GenBank/DDBJ databases">
        <title>Sequencing the genomes of 1000 actinobacteria strains.</title>
        <authorList>
            <person name="Klenk H.-P."/>
        </authorList>
    </citation>
    <scope>NUCLEOTIDE SEQUENCE [LARGE SCALE GENOMIC DNA]</scope>
    <source>
        <strain evidence="5 6">DSM 105498</strain>
    </source>
</reference>
<feature type="domain" description="Thioesterase" evidence="4">
    <location>
        <begin position="58"/>
        <end position="131"/>
    </location>
</feature>
<dbReference type="EMBL" id="JACHWR010000001">
    <property type="protein sequence ID" value="MBB3040906.1"/>
    <property type="molecule type" value="Genomic_DNA"/>
</dbReference>
<name>A0A7W4Z0L4_9ACTN</name>
<dbReference type="FunFam" id="3.10.129.10:FF:000022">
    <property type="entry name" value="Phenylacetic acid degradation protein"/>
    <property type="match status" value="1"/>
</dbReference>
<sequence>MSPEQAAQRVAQQTAERSAEAMWSDDHASRALGMRLESVGPGTATLRMTVRDDMVNGHGIGHGGLTFALADSAFAFACNSYNRRTVAAGAEIRFRAPTRSGDELVAAAVERDRDERDGTYDVTVTAGDTVVATFVGRSREIGGAFW</sequence>
<evidence type="ECO:0000313" key="5">
    <source>
        <dbReference type="EMBL" id="MBB3040906.1"/>
    </source>
</evidence>
<dbReference type="CDD" id="cd03443">
    <property type="entry name" value="PaaI_thioesterase"/>
    <property type="match status" value="1"/>
</dbReference>
<evidence type="ECO:0000256" key="2">
    <source>
        <dbReference type="ARBA" id="ARBA00022801"/>
    </source>
</evidence>
<evidence type="ECO:0000256" key="1">
    <source>
        <dbReference type="ARBA" id="ARBA00008324"/>
    </source>
</evidence>
<dbReference type="Proteomes" id="UP000589626">
    <property type="component" value="Unassembled WGS sequence"/>
</dbReference>
<evidence type="ECO:0000256" key="3">
    <source>
        <dbReference type="SAM" id="MobiDB-lite"/>
    </source>
</evidence>
<keyword evidence="6" id="KW-1185">Reference proteome</keyword>
<comment type="caution">
    <text evidence="5">The sequence shown here is derived from an EMBL/GenBank/DDBJ whole genome shotgun (WGS) entry which is preliminary data.</text>
</comment>
<dbReference type="NCBIfam" id="TIGR02286">
    <property type="entry name" value="PaaD"/>
    <property type="match status" value="1"/>
</dbReference>
<evidence type="ECO:0000259" key="4">
    <source>
        <dbReference type="Pfam" id="PF03061"/>
    </source>
</evidence>
<dbReference type="SUPFAM" id="SSF54637">
    <property type="entry name" value="Thioesterase/thiol ester dehydrase-isomerase"/>
    <property type="match status" value="1"/>
</dbReference>
<dbReference type="RefSeq" id="WP_252275183.1">
    <property type="nucleotide sequence ID" value="NZ_JACHWR010000001.1"/>
</dbReference>
<dbReference type="NCBIfam" id="TIGR00369">
    <property type="entry name" value="unchar_dom_1"/>
    <property type="match status" value="1"/>
</dbReference>
<proteinExistence type="inferred from homology"/>
<gene>
    <name evidence="5" type="ORF">FHU40_000707</name>
</gene>
<accession>A0A7W4Z0L4</accession>